<sequence length="139" mass="15204">MSRLIMLFRRRDGASAVEFAIIAPIFIAGVLTMIGYSIYLSASASVQQMTEEAARAAVAGLSAQERQMLAENAVALSMKDRAFIDPKKVKVTISGQDTDRYTIQVSYDAAQLPIWSLFAYAMPDNKFISRTSVMRIGGA</sequence>
<name>A0ABV2IVR2_9HYPH</name>
<keyword evidence="1" id="KW-0812">Transmembrane</keyword>
<feature type="transmembrane region" description="Helical" evidence="1">
    <location>
        <begin position="21"/>
        <end position="39"/>
    </location>
</feature>
<reference evidence="3 4" key="1">
    <citation type="submission" date="2024-06" db="EMBL/GenBank/DDBJ databases">
        <title>Genomic Encyclopedia of Type Strains, Phase IV (KMG-IV): sequencing the most valuable type-strain genomes for metagenomic binning, comparative biology and taxonomic classification.</title>
        <authorList>
            <person name="Goeker M."/>
        </authorList>
    </citation>
    <scope>NUCLEOTIDE SEQUENCE [LARGE SCALE GENOMIC DNA]</scope>
    <source>
        <strain evidence="3 4">DSM 29780</strain>
    </source>
</reference>
<keyword evidence="1" id="KW-1133">Transmembrane helix</keyword>
<evidence type="ECO:0000259" key="2">
    <source>
        <dbReference type="Pfam" id="PF07811"/>
    </source>
</evidence>
<protein>
    <submittedName>
        <fullName evidence="3">Flp pilus assembly protein TadG</fullName>
    </submittedName>
</protein>
<organism evidence="3 4">
    <name type="scientific">Rhizobium aquaticum</name>
    <dbReference type="NCBI Taxonomy" id="1549636"/>
    <lineage>
        <taxon>Bacteria</taxon>
        <taxon>Pseudomonadati</taxon>
        <taxon>Pseudomonadota</taxon>
        <taxon>Alphaproteobacteria</taxon>
        <taxon>Hyphomicrobiales</taxon>
        <taxon>Rhizobiaceae</taxon>
        <taxon>Rhizobium/Agrobacterium group</taxon>
        <taxon>Rhizobium</taxon>
    </lineage>
</organism>
<accession>A0ABV2IVR2</accession>
<dbReference type="Proteomes" id="UP001549047">
    <property type="component" value="Unassembled WGS sequence"/>
</dbReference>
<gene>
    <name evidence="3" type="ORF">ABID16_000877</name>
</gene>
<dbReference type="InterPro" id="IPR012495">
    <property type="entry name" value="TadE-like_dom"/>
</dbReference>
<keyword evidence="4" id="KW-1185">Reference proteome</keyword>
<evidence type="ECO:0000313" key="4">
    <source>
        <dbReference type="Proteomes" id="UP001549047"/>
    </source>
</evidence>
<evidence type="ECO:0000313" key="3">
    <source>
        <dbReference type="EMBL" id="MET3612572.1"/>
    </source>
</evidence>
<evidence type="ECO:0000256" key="1">
    <source>
        <dbReference type="SAM" id="Phobius"/>
    </source>
</evidence>
<comment type="caution">
    <text evidence="3">The sequence shown here is derived from an EMBL/GenBank/DDBJ whole genome shotgun (WGS) entry which is preliminary data.</text>
</comment>
<feature type="domain" description="TadE-like" evidence="2">
    <location>
        <begin position="13"/>
        <end position="55"/>
    </location>
</feature>
<dbReference type="RefSeq" id="WP_354555136.1">
    <property type="nucleotide sequence ID" value="NZ_JBEPMB010000001.1"/>
</dbReference>
<dbReference type="EMBL" id="JBEPMB010000001">
    <property type="protein sequence ID" value="MET3612572.1"/>
    <property type="molecule type" value="Genomic_DNA"/>
</dbReference>
<proteinExistence type="predicted"/>
<keyword evidence="1" id="KW-0472">Membrane</keyword>
<dbReference type="Pfam" id="PF07811">
    <property type="entry name" value="TadE"/>
    <property type="match status" value="1"/>
</dbReference>